<dbReference type="EMBL" id="JBHFFA010000006">
    <property type="protein sequence ID" value="KAL2620846.1"/>
    <property type="molecule type" value="Genomic_DNA"/>
</dbReference>
<proteinExistence type="predicted"/>
<sequence length="87" mass="9718">MPHALALNGLDHPVWPLKLGFVEEQLQESEGTTRGGGYQRLTIDFIPSPEEGIKRPHRRRSISHHKSGKDVGRIQVISGEAKLPFIV</sequence>
<evidence type="ECO:0000313" key="2">
    <source>
        <dbReference type="EMBL" id="KAL2620846.1"/>
    </source>
</evidence>
<dbReference type="AlphaFoldDB" id="A0ABD1Y263"/>
<evidence type="ECO:0000313" key="3">
    <source>
        <dbReference type="Proteomes" id="UP001605036"/>
    </source>
</evidence>
<feature type="compositionally biased region" description="Basic residues" evidence="1">
    <location>
        <begin position="55"/>
        <end position="67"/>
    </location>
</feature>
<comment type="caution">
    <text evidence="2">The sequence shown here is derived from an EMBL/GenBank/DDBJ whole genome shotgun (WGS) entry which is preliminary data.</text>
</comment>
<accession>A0ABD1Y263</accession>
<dbReference type="Proteomes" id="UP001605036">
    <property type="component" value="Unassembled WGS sequence"/>
</dbReference>
<reference evidence="2 3" key="1">
    <citation type="submission" date="2024-09" db="EMBL/GenBank/DDBJ databases">
        <title>Chromosome-scale assembly of Riccia fluitans.</title>
        <authorList>
            <person name="Paukszto L."/>
            <person name="Sawicki J."/>
            <person name="Karawczyk K."/>
            <person name="Piernik-Szablinska J."/>
            <person name="Szczecinska M."/>
            <person name="Mazdziarz M."/>
        </authorList>
    </citation>
    <scope>NUCLEOTIDE SEQUENCE [LARGE SCALE GENOMIC DNA]</scope>
    <source>
        <strain evidence="2">Rf_01</strain>
        <tissue evidence="2">Aerial parts of the thallus</tissue>
    </source>
</reference>
<evidence type="ECO:0000256" key="1">
    <source>
        <dbReference type="SAM" id="MobiDB-lite"/>
    </source>
</evidence>
<name>A0ABD1Y263_9MARC</name>
<organism evidence="2 3">
    <name type="scientific">Riccia fluitans</name>
    <dbReference type="NCBI Taxonomy" id="41844"/>
    <lineage>
        <taxon>Eukaryota</taxon>
        <taxon>Viridiplantae</taxon>
        <taxon>Streptophyta</taxon>
        <taxon>Embryophyta</taxon>
        <taxon>Marchantiophyta</taxon>
        <taxon>Marchantiopsida</taxon>
        <taxon>Marchantiidae</taxon>
        <taxon>Marchantiales</taxon>
        <taxon>Ricciaceae</taxon>
        <taxon>Riccia</taxon>
    </lineage>
</organism>
<feature type="region of interest" description="Disordered" evidence="1">
    <location>
        <begin position="49"/>
        <end position="71"/>
    </location>
</feature>
<keyword evidence="3" id="KW-1185">Reference proteome</keyword>
<gene>
    <name evidence="2" type="ORF">R1flu_001051</name>
</gene>
<protein>
    <submittedName>
        <fullName evidence="2">Uncharacterized protein</fullName>
    </submittedName>
</protein>